<dbReference type="InterPro" id="IPR035979">
    <property type="entry name" value="RBD_domain_sf"/>
</dbReference>
<proteinExistence type="predicted"/>
<evidence type="ECO:0000313" key="5">
    <source>
        <dbReference type="Proteomes" id="UP001632038"/>
    </source>
</evidence>
<evidence type="ECO:0000256" key="2">
    <source>
        <dbReference type="PROSITE-ProRule" id="PRU00176"/>
    </source>
</evidence>
<dbReference type="Gene3D" id="3.30.70.330">
    <property type="match status" value="1"/>
</dbReference>
<evidence type="ECO:0000259" key="3">
    <source>
        <dbReference type="PROSITE" id="PS50102"/>
    </source>
</evidence>
<evidence type="ECO:0000313" key="4">
    <source>
        <dbReference type="EMBL" id="KAL3623475.1"/>
    </source>
</evidence>
<organism evidence="4 5">
    <name type="scientific">Castilleja foliolosa</name>
    <dbReference type="NCBI Taxonomy" id="1961234"/>
    <lineage>
        <taxon>Eukaryota</taxon>
        <taxon>Viridiplantae</taxon>
        <taxon>Streptophyta</taxon>
        <taxon>Embryophyta</taxon>
        <taxon>Tracheophyta</taxon>
        <taxon>Spermatophyta</taxon>
        <taxon>Magnoliopsida</taxon>
        <taxon>eudicotyledons</taxon>
        <taxon>Gunneridae</taxon>
        <taxon>Pentapetalae</taxon>
        <taxon>asterids</taxon>
        <taxon>lamiids</taxon>
        <taxon>Lamiales</taxon>
        <taxon>Orobanchaceae</taxon>
        <taxon>Pedicularideae</taxon>
        <taxon>Castillejinae</taxon>
        <taxon>Castilleja</taxon>
    </lineage>
</organism>
<dbReference type="GO" id="GO:0003723">
    <property type="term" value="F:RNA binding"/>
    <property type="evidence" value="ECO:0007669"/>
    <property type="project" value="UniProtKB-UniRule"/>
</dbReference>
<dbReference type="SMART" id="SM00360">
    <property type="entry name" value="RRM"/>
    <property type="match status" value="2"/>
</dbReference>
<dbReference type="Proteomes" id="UP001632038">
    <property type="component" value="Unassembled WGS sequence"/>
</dbReference>
<feature type="domain" description="RRM" evidence="3">
    <location>
        <begin position="235"/>
        <end position="314"/>
    </location>
</feature>
<evidence type="ECO:0000256" key="1">
    <source>
        <dbReference type="ARBA" id="ARBA00022884"/>
    </source>
</evidence>
<accession>A0ABD3C112</accession>
<keyword evidence="1 2" id="KW-0694">RNA-binding</keyword>
<dbReference type="InterPro" id="IPR012677">
    <property type="entry name" value="Nucleotide-bd_a/b_plait_sf"/>
</dbReference>
<protein>
    <recommendedName>
        <fullName evidence="3">RRM domain-containing protein</fullName>
    </recommendedName>
</protein>
<comment type="caution">
    <text evidence="4">The sequence shown here is derived from an EMBL/GenBank/DDBJ whole genome shotgun (WGS) entry which is preliminary data.</text>
</comment>
<reference evidence="5" key="1">
    <citation type="journal article" date="2024" name="IScience">
        <title>Strigolactones Initiate the Formation of Haustorium-like Structures in Castilleja.</title>
        <authorList>
            <person name="Buerger M."/>
            <person name="Peterson D."/>
            <person name="Chory J."/>
        </authorList>
    </citation>
    <scope>NUCLEOTIDE SEQUENCE [LARGE SCALE GENOMIC DNA]</scope>
</reference>
<gene>
    <name evidence="4" type="ORF">CASFOL_032291</name>
</gene>
<dbReference type="SUPFAM" id="SSF54928">
    <property type="entry name" value="RNA-binding domain, RBD"/>
    <property type="match status" value="1"/>
</dbReference>
<sequence>MQSGKFIEHEKPDIEQSGSEKIIQVETASVVGSGDGNKNTANLPLVLENEGSVKPVTGPEIGADGVAGSGNGKKKKIVKKVVRVVKKVIKKRVPEKGLANDSENQGLMVEAEEGEVTEIPGFLNNEIGKSNSVDELIDKSSFVNEANVIPNIADDIAVNLNHVNDDVIEKSNKIMEKANITNDVDRKPELVNSAGLSELINGETSQLDSGASEQMVKSNDGIPRVNHVAENVMETNICVAGLDWKKTKEDDIRKVFEGVGVVVEVRLAMFPNSLKNRGFAFVRFATSADAKNALSKCYNVEICGKQCSVAPVGKIFLRHLDQNWKTEYVVTMLEKAGIEKIFKVNRKKKSTVATLEFGTSEDAQFAFNKLRKKDAFGKIPTVEVEWVKSIR</sequence>
<dbReference type="AlphaFoldDB" id="A0ABD3C112"/>
<keyword evidence="5" id="KW-1185">Reference proteome</keyword>
<dbReference type="EMBL" id="JAVIJP010000054">
    <property type="protein sequence ID" value="KAL3623475.1"/>
    <property type="molecule type" value="Genomic_DNA"/>
</dbReference>
<dbReference type="PROSITE" id="PS50102">
    <property type="entry name" value="RRM"/>
    <property type="match status" value="1"/>
</dbReference>
<dbReference type="InterPro" id="IPR000504">
    <property type="entry name" value="RRM_dom"/>
</dbReference>
<dbReference type="CDD" id="cd00590">
    <property type="entry name" value="RRM_SF"/>
    <property type="match status" value="2"/>
</dbReference>
<dbReference type="PANTHER" id="PTHR21245">
    <property type="entry name" value="HETEROGENEOUS NUCLEAR RIBONUCLEOPROTEIN"/>
    <property type="match status" value="1"/>
</dbReference>
<dbReference type="Pfam" id="PF00076">
    <property type="entry name" value="RRM_1"/>
    <property type="match status" value="1"/>
</dbReference>
<name>A0ABD3C112_9LAMI</name>